<evidence type="ECO:0000256" key="2">
    <source>
        <dbReference type="ARBA" id="ARBA00004651"/>
    </source>
</evidence>
<keyword evidence="6" id="KW-0547">Nucleotide-binding</keyword>
<feature type="domain" description="Histidine kinase" evidence="11">
    <location>
        <begin position="104"/>
        <end position="347"/>
    </location>
</feature>
<name>A0A5C4TFP2_9BACL</name>
<dbReference type="Gene3D" id="3.30.565.10">
    <property type="entry name" value="Histidine kinase-like ATPase, C-terminal domain"/>
    <property type="match status" value="1"/>
</dbReference>
<dbReference type="GO" id="GO:0000155">
    <property type="term" value="F:phosphorelay sensor kinase activity"/>
    <property type="evidence" value="ECO:0007669"/>
    <property type="project" value="InterPro"/>
</dbReference>
<evidence type="ECO:0000256" key="8">
    <source>
        <dbReference type="ARBA" id="ARBA00022840"/>
    </source>
</evidence>
<evidence type="ECO:0000313" key="12">
    <source>
        <dbReference type="EMBL" id="TNJ67964.1"/>
    </source>
</evidence>
<comment type="subcellular location">
    <subcellularLocation>
        <location evidence="2">Cell membrane</location>
        <topology evidence="2">Multi-pass membrane protein</topology>
    </subcellularLocation>
</comment>
<dbReference type="EC" id="2.7.13.3" evidence="3"/>
<evidence type="ECO:0000256" key="4">
    <source>
        <dbReference type="ARBA" id="ARBA00022553"/>
    </source>
</evidence>
<dbReference type="InterPro" id="IPR036890">
    <property type="entry name" value="HATPase_C_sf"/>
</dbReference>
<dbReference type="InterPro" id="IPR005467">
    <property type="entry name" value="His_kinase_dom"/>
</dbReference>
<dbReference type="InterPro" id="IPR036097">
    <property type="entry name" value="HisK_dim/P_sf"/>
</dbReference>
<dbReference type="PANTHER" id="PTHR43711">
    <property type="entry name" value="TWO-COMPONENT HISTIDINE KINASE"/>
    <property type="match status" value="1"/>
</dbReference>
<dbReference type="GO" id="GO:0005886">
    <property type="term" value="C:plasma membrane"/>
    <property type="evidence" value="ECO:0007669"/>
    <property type="project" value="UniProtKB-SubCell"/>
</dbReference>
<keyword evidence="5" id="KW-0808">Transferase</keyword>
<organism evidence="12 13">
    <name type="scientific">Paenibacillus hemerocallicola</name>
    <dbReference type="NCBI Taxonomy" id="1172614"/>
    <lineage>
        <taxon>Bacteria</taxon>
        <taxon>Bacillati</taxon>
        <taxon>Bacillota</taxon>
        <taxon>Bacilli</taxon>
        <taxon>Bacillales</taxon>
        <taxon>Paenibacillaceae</taxon>
        <taxon>Paenibacillus</taxon>
    </lineage>
</organism>
<protein>
    <recommendedName>
        <fullName evidence="3">histidine kinase</fullName>
        <ecNumber evidence="3">2.7.13.3</ecNumber>
    </recommendedName>
</protein>
<dbReference type="FunFam" id="3.30.565.10:FF:000006">
    <property type="entry name" value="Sensor histidine kinase WalK"/>
    <property type="match status" value="1"/>
</dbReference>
<comment type="caution">
    <text evidence="12">The sequence shown here is derived from an EMBL/GenBank/DDBJ whole genome shotgun (WGS) entry which is preliminary data.</text>
</comment>
<reference evidence="12 13" key="1">
    <citation type="submission" date="2019-05" db="EMBL/GenBank/DDBJ databases">
        <title>We sequenced the genome of Paenibacillus hemerocallicola KCTC 33185 for further insight into its adaptation and study the phylogeny of Paenibacillus.</title>
        <authorList>
            <person name="Narsing Rao M.P."/>
        </authorList>
    </citation>
    <scope>NUCLEOTIDE SEQUENCE [LARGE SCALE GENOMIC DNA]</scope>
    <source>
        <strain evidence="12 13">KCTC 33185</strain>
    </source>
</reference>
<evidence type="ECO:0000256" key="1">
    <source>
        <dbReference type="ARBA" id="ARBA00000085"/>
    </source>
</evidence>
<keyword evidence="4" id="KW-0597">Phosphoprotein</keyword>
<accession>A0A5C4TFP2</accession>
<dbReference type="PANTHER" id="PTHR43711:SF1">
    <property type="entry name" value="HISTIDINE KINASE 1"/>
    <property type="match status" value="1"/>
</dbReference>
<dbReference type="InterPro" id="IPR003661">
    <property type="entry name" value="HisK_dim/P_dom"/>
</dbReference>
<dbReference type="SUPFAM" id="SSF55874">
    <property type="entry name" value="ATPase domain of HSP90 chaperone/DNA topoisomerase II/histidine kinase"/>
    <property type="match status" value="1"/>
</dbReference>
<keyword evidence="9" id="KW-0902">Two-component regulatory system</keyword>
<dbReference type="PROSITE" id="PS50109">
    <property type="entry name" value="HIS_KIN"/>
    <property type="match status" value="1"/>
</dbReference>
<evidence type="ECO:0000256" key="5">
    <source>
        <dbReference type="ARBA" id="ARBA00022679"/>
    </source>
</evidence>
<evidence type="ECO:0000256" key="9">
    <source>
        <dbReference type="ARBA" id="ARBA00023012"/>
    </source>
</evidence>
<sequence>MIHNSSTGERALVDFGTTSEQDVFTEELHILRAAKTDVASGKQPDQRQFEQLAQHYEKLLKTTMKLSRISDIQGRTLKEQEQDLRTASADLQNLEQLRRQLISDISHELRTPITSVQGYIKAFLDNVIQPDPVYLTMIYQKLLTINQLISDLFQLSTLKANQLPLHFKRTSILQWLMSIPRKYELEANRQGVALILDSSISVEESLGIRPESAILFIDTVRMEQVVTNLLDNALKFTPQGGTVRLSGRLSAQPPDSVTAFKSAKANTPPYWFTLTVEDTGKGIEPNDLPFIFERFFRAGNADSHAVSGAGLGLAISREIVSQHNGQIGADSEAGRGSRFHFSVPAYDGSMSADGTIALPAGS</sequence>
<comment type="catalytic activity">
    <reaction evidence="1">
        <text>ATP + protein L-histidine = ADP + protein N-phospho-L-histidine.</text>
        <dbReference type="EC" id="2.7.13.3"/>
    </reaction>
</comment>
<evidence type="ECO:0000256" key="7">
    <source>
        <dbReference type="ARBA" id="ARBA00022777"/>
    </source>
</evidence>
<dbReference type="GO" id="GO:0005524">
    <property type="term" value="F:ATP binding"/>
    <property type="evidence" value="ECO:0007669"/>
    <property type="project" value="UniProtKB-KW"/>
</dbReference>
<dbReference type="SMART" id="SM00387">
    <property type="entry name" value="HATPase_c"/>
    <property type="match status" value="1"/>
</dbReference>
<dbReference type="SMART" id="SM00388">
    <property type="entry name" value="HisKA"/>
    <property type="match status" value="1"/>
</dbReference>
<dbReference type="PRINTS" id="PR00344">
    <property type="entry name" value="BCTRLSENSOR"/>
</dbReference>
<gene>
    <name evidence="12" type="ORF">FE784_02150</name>
</gene>
<evidence type="ECO:0000256" key="10">
    <source>
        <dbReference type="SAM" id="Coils"/>
    </source>
</evidence>
<evidence type="ECO:0000256" key="3">
    <source>
        <dbReference type="ARBA" id="ARBA00012438"/>
    </source>
</evidence>
<dbReference type="EMBL" id="VDCQ01000002">
    <property type="protein sequence ID" value="TNJ67964.1"/>
    <property type="molecule type" value="Genomic_DNA"/>
</dbReference>
<dbReference type="Proteomes" id="UP000307943">
    <property type="component" value="Unassembled WGS sequence"/>
</dbReference>
<proteinExistence type="predicted"/>
<feature type="coiled-coil region" evidence="10">
    <location>
        <begin position="77"/>
        <end position="104"/>
    </location>
</feature>
<evidence type="ECO:0000256" key="6">
    <source>
        <dbReference type="ARBA" id="ARBA00022741"/>
    </source>
</evidence>
<keyword evidence="8" id="KW-0067">ATP-binding</keyword>
<dbReference type="InterPro" id="IPR003594">
    <property type="entry name" value="HATPase_dom"/>
</dbReference>
<dbReference type="Gene3D" id="1.10.287.130">
    <property type="match status" value="1"/>
</dbReference>
<dbReference type="AlphaFoldDB" id="A0A5C4TFP2"/>
<evidence type="ECO:0000259" key="11">
    <source>
        <dbReference type="PROSITE" id="PS50109"/>
    </source>
</evidence>
<keyword evidence="7 12" id="KW-0418">Kinase</keyword>
<dbReference type="OrthoDB" id="9813151at2"/>
<keyword evidence="13" id="KW-1185">Reference proteome</keyword>
<dbReference type="CDD" id="cd00082">
    <property type="entry name" value="HisKA"/>
    <property type="match status" value="1"/>
</dbReference>
<dbReference type="Pfam" id="PF00512">
    <property type="entry name" value="HisKA"/>
    <property type="match status" value="1"/>
</dbReference>
<dbReference type="InterPro" id="IPR050736">
    <property type="entry name" value="Sensor_HK_Regulatory"/>
</dbReference>
<dbReference type="Pfam" id="PF02518">
    <property type="entry name" value="HATPase_c"/>
    <property type="match status" value="1"/>
</dbReference>
<evidence type="ECO:0000313" key="13">
    <source>
        <dbReference type="Proteomes" id="UP000307943"/>
    </source>
</evidence>
<dbReference type="InterPro" id="IPR004358">
    <property type="entry name" value="Sig_transdc_His_kin-like_C"/>
</dbReference>
<keyword evidence="10" id="KW-0175">Coiled coil</keyword>
<dbReference type="SUPFAM" id="SSF47384">
    <property type="entry name" value="Homodimeric domain of signal transducing histidine kinase"/>
    <property type="match status" value="1"/>
</dbReference>